<dbReference type="GO" id="GO:0005762">
    <property type="term" value="C:mitochondrial large ribosomal subunit"/>
    <property type="evidence" value="ECO:0007669"/>
    <property type="project" value="TreeGrafter"/>
</dbReference>
<dbReference type="InterPro" id="IPR013870">
    <property type="entry name" value="Ribosomal_mL54"/>
</dbReference>
<keyword evidence="3" id="KW-0689">Ribosomal protein</keyword>
<evidence type="ECO:0000256" key="2">
    <source>
        <dbReference type="ARBA" id="ARBA00022946"/>
    </source>
</evidence>
<dbReference type="PANTHER" id="PTHR28595:SF1">
    <property type="entry name" value="LARGE RIBOSOMAL SUBUNIT PROTEIN ML54"/>
    <property type="match status" value="1"/>
</dbReference>
<dbReference type="Proteomes" id="UP001153620">
    <property type="component" value="Chromosome 1"/>
</dbReference>
<protein>
    <recommendedName>
        <fullName evidence="7">Large ribosomal subunit protein mL54</fullName>
    </recommendedName>
</protein>
<evidence type="ECO:0000256" key="1">
    <source>
        <dbReference type="ARBA" id="ARBA00004173"/>
    </source>
</evidence>
<comment type="subcellular location">
    <subcellularLocation>
        <location evidence="1">Mitochondrion</location>
    </subcellularLocation>
</comment>
<gene>
    <name evidence="8" type="ORF">CHIRRI_LOCUS4431</name>
</gene>
<evidence type="ECO:0000313" key="8">
    <source>
        <dbReference type="EMBL" id="CAG9801505.1"/>
    </source>
</evidence>
<reference evidence="8" key="1">
    <citation type="submission" date="2022-01" db="EMBL/GenBank/DDBJ databases">
        <authorList>
            <person name="King R."/>
        </authorList>
    </citation>
    <scope>NUCLEOTIDE SEQUENCE</scope>
</reference>
<dbReference type="GO" id="GO:0003735">
    <property type="term" value="F:structural constituent of ribosome"/>
    <property type="evidence" value="ECO:0007669"/>
    <property type="project" value="TreeGrafter"/>
</dbReference>
<proteinExistence type="inferred from homology"/>
<evidence type="ECO:0000256" key="6">
    <source>
        <dbReference type="ARBA" id="ARBA00033752"/>
    </source>
</evidence>
<keyword evidence="9" id="KW-1185">Reference proteome</keyword>
<keyword evidence="4" id="KW-0496">Mitochondrion</keyword>
<name>A0A9N9RQ62_9DIPT</name>
<comment type="similarity">
    <text evidence="6">Belongs to the mitochondrion-specific ribosomal protein mL54 family.</text>
</comment>
<dbReference type="Pfam" id="PF08561">
    <property type="entry name" value="Ribosomal_L37"/>
    <property type="match status" value="1"/>
</dbReference>
<dbReference type="PANTHER" id="PTHR28595">
    <property type="entry name" value="39S RIBOSOMAL PROTEIN L54, MITOCHONDRIAL"/>
    <property type="match status" value="1"/>
</dbReference>
<dbReference type="EMBL" id="OU895877">
    <property type="protein sequence ID" value="CAG9801505.1"/>
    <property type="molecule type" value="Genomic_DNA"/>
</dbReference>
<accession>A0A9N9RQ62</accession>
<evidence type="ECO:0000256" key="3">
    <source>
        <dbReference type="ARBA" id="ARBA00022980"/>
    </source>
</evidence>
<dbReference type="AlphaFoldDB" id="A0A9N9RQ62"/>
<evidence type="ECO:0000313" key="9">
    <source>
        <dbReference type="Proteomes" id="UP001153620"/>
    </source>
</evidence>
<sequence length="276" mass="32364">MHDERILDNEELIKEQDQEFQRRLREMILQEPLPVEILEPLFQQNNQLMPDDILEPLFRQDNQALFEEPELELDFEESDLEVSDDVESDNEVIIEDEYFIENNISRERLQELLAREQDELTIQELHEMLVFKVPARHVFCKDFNFQLIEKNDRINQPITSLISQRCYAKASVAGGAKGLGKKLGGKVGGAVVEKKVMPVVTDPKRLVNYCCGSNYFVEGEDVKIKPDNEYPDWLWTLHTGKPKTLDELDPNTKQYWRKLRSDGLKRNLLMLKLKKF</sequence>
<dbReference type="OrthoDB" id="10252718at2759"/>
<reference evidence="8" key="2">
    <citation type="submission" date="2022-10" db="EMBL/GenBank/DDBJ databases">
        <authorList>
            <consortium name="ENA_rothamsted_submissions"/>
            <consortium name="culmorum"/>
            <person name="King R."/>
        </authorList>
    </citation>
    <scope>NUCLEOTIDE SEQUENCE</scope>
</reference>
<keyword evidence="2" id="KW-0809">Transit peptide</keyword>
<evidence type="ECO:0000256" key="5">
    <source>
        <dbReference type="ARBA" id="ARBA00023274"/>
    </source>
</evidence>
<keyword evidence="5" id="KW-0687">Ribonucleoprotein</keyword>
<evidence type="ECO:0000256" key="7">
    <source>
        <dbReference type="ARBA" id="ARBA00035179"/>
    </source>
</evidence>
<organism evidence="8 9">
    <name type="scientific">Chironomus riparius</name>
    <dbReference type="NCBI Taxonomy" id="315576"/>
    <lineage>
        <taxon>Eukaryota</taxon>
        <taxon>Metazoa</taxon>
        <taxon>Ecdysozoa</taxon>
        <taxon>Arthropoda</taxon>
        <taxon>Hexapoda</taxon>
        <taxon>Insecta</taxon>
        <taxon>Pterygota</taxon>
        <taxon>Neoptera</taxon>
        <taxon>Endopterygota</taxon>
        <taxon>Diptera</taxon>
        <taxon>Nematocera</taxon>
        <taxon>Chironomoidea</taxon>
        <taxon>Chironomidae</taxon>
        <taxon>Chironominae</taxon>
        <taxon>Chironomus</taxon>
    </lineage>
</organism>
<evidence type="ECO:0000256" key="4">
    <source>
        <dbReference type="ARBA" id="ARBA00023128"/>
    </source>
</evidence>